<feature type="transmembrane region" description="Helical" evidence="1">
    <location>
        <begin position="166"/>
        <end position="190"/>
    </location>
</feature>
<gene>
    <name evidence="2" type="ORF">DAMO_0229</name>
</gene>
<proteinExistence type="predicted"/>
<keyword evidence="1" id="KW-0812">Transmembrane</keyword>
<sequence length="215" mass="23687">MLATLRARIGRFTAWFTIALLLLLAVWRFLSPLYAQGMATVGQTILHATGMLPPDSHLEARDRRVWIVRPVTKSDGSAGMATVNVLDDATYVNMILLVSLTIATPLLGLATKAKICLAGGAGLSMLHLADLYIKLRWTAVYPGLQAHGMMPEAASSFTVKLYEWGYAFFSVNGFGLFPILLWFAATAFWWPQHAQTAEVKPSRRKRAKGAATHKR</sequence>
<dbReference type="HOGENOM" id="CLU_1281238_0_0_0"/>
<keyword evidence="1" id="KW-1133">Transmembrane helix</keyword>
<keyword evidence="1" id="KW-0472">Membrane</keyword>
<dbReference type="Proteomes" id="UP000006898">
    <property type="component" value="Chromosome"/>
</dbReference>
<dbReference type="AlphaFoldDB" id="D5MIH9"/>
<protein>
    <submittedName>
        <fullName evidence="2">Uncharacterized protein</fullName>
    </submittedName>
</protein>
<feature type="transmembrane region" description="Helical" evidence="1">
    <location>
        <begin position="12"/>
        <end position="30"/>
    </location>
</feature>
<feature type="transmembrane region" description="Helical" evidence="1">
    <location>
        <begin position="89"/>
        <end position="108"/>
    </location>
</feature>
<name>D5MIH9_METO1</name>
<dbReference type="STRING" id="671143.DAMO_0229"/>
<evidence type="ECO:0000313" key="3">
    <source>
        <dbReference type="Proteomes" id="UP000006898"/>
    </source>
</evidence>
<dbReference type="EMBL" id="FP565575">
    <property type="protein sequence ID" value="CBE67329.1"/>
    <property type="molecule type" value="Genomic_DNA"/>
</dbReference>
<accession>D5MIH9</accession>
<reference evidence="2 3" key="1">
    <citation type="journal article" date="2010" name="Nature">
        <title>Nitrite-driven anaerobic methane oxidation by oxygenic bacteria.</title>
        <authorList>
            <person name="Ettwig K.F."/>
            <person name="Butler M.K."/>
            <person name="Le Paslier D."/>
            <person name="Pelletier E."/>
            <person name="Mangenot S."/>
            <person name="Kuypers M.M.M."/>
            <person name="Schreiber F."/>
            <person name="Dutilh B.E."/>
            <person name="Zedelius J."/>
            <person name="de Beer D."/>
            <person name="Gloerich J."/>
            <person name="Wessels H.J.C.T."/>
            <person name="van Allen T."/>
            <person name="Luesken F."/>
            <person name="Wu M."/>
            <person name="van de Pas-Schoonen K.T."/>
            <person name="Op den Camp H.J.M."/>
            <person name="Janssen-Megens E.M."/>
            <person name="Francoijs K-J."/>
            <person name="Stunnenberg H."/>
            <person name="Weissenbach J."/>
            <person name="Jetten M.S.M."/>
            <person name="Strous M."/>
        </authorList>
    </citation>
    <scope>NUCLEOTIDE SEQUENCE [LARGE SCALE GENOMIC DNA]</scope>
</reference>
<evidence type="ECO:0000313" key="2">
    <source>
        <dbReference type="EMBL" id="CBE67329.1"/>
    </source>
</evidence>
<dbReference type="KEGG" id="mox:DAMO_0229"/>
<evidence type="ECO:0000256" key="1">
    <source>
        <dbReference type="SAM" id="Phobius"/>
    </source>
</evidence>
<organism evidence="2 3">
    <name type="scientific">Methylomirabilis oxygeniifera</name>
    <dbReference type="NCBI Taxonomy" id="671143"/>
    <lineage>
        <taxon>Bacteria</taxon>
        <taxon>Candidatus Methylomirabilota</taxon>
        <taxon>Candidatus Methylomirabilia</taxon>
        <taxon>Candidatus Methylomirabilales</taxon>
        <taxon>Candidatus Methylomirabilaceae</taxon>
        <taxon>Candidatus Methylomirabilis</taxon>
    </lineage>
</organism>